<name>A0A2S0MMV6_9RHOB</name>
<dbReference type="AlphaFoldDB" id="A0A2S0MMV6"/>
<dbReference type="Proteomes" id="UP000237655">
    <property type="component" value="Chromosome"/>
</dbReference>
<organism evidence="2 3">
    <name type="scientific">Pukyongiella litopenaei</name>
    <dbReference type="NCBI Taxonomy" id="2605946"/>
    <lineage>
        <taxon>Bacteria</taxon>
        <taxon>Pseudomonadati</taxon>
        <taxon>Pseudomonadota</taxon>
        <taxon>Alphaproteobacteria</taxon>
        <taxon>Rhodobacterales</taxon>
        <taxon>Paracoccaceae</taxon>
        <taxon>Pukyongiella</taxon>
    </lineage>
</organism>
<sequence>MTLLALLLIGIVGASAFLLLQSCGLRLPFTDRVLSVCETAEDLKTRDDLAAALDDSRALEDRIAWLERRLATVPCKATPPDPPPPRQTRNPNRNPKARLRALRPMRSTATISR</sequence>
<feature type="region of interest" description="Disordered" evidence="1">
    <location>
        <begin position="74"/>
        <end position="113"/>
    </location>
</feature>
<protein>
    <submittedName>
        <fullName evidence="2">Uncharacterized protein</fullName>
    </submittedName>
</protein>
<gene>
    <name evidence="2" type="ORF">C6Y53_04380</name>
</gene>
<reference evidence="3" key="1">
    <citation type="submission" date="2018-03" db="EMBL/GenBank/DDBJ databases">
        <title>Genomic analysis of the strain SH-1 isolated from shrimp intestine.</title>
        <authorList>
            <person name="Kim Y.-S."/>
            <person name="Kim S.-E."/>
            <person name="Kim K.-H."/>
        </authorList>
    </citation>
    <scope>NUCLEOTIDE SEQUENCE [LARGE SCALE GENOMIC DNA]</scope>
    <source>
        <strain evidence="3">SH-1</strain>
    </source>
</reference>
<dbReference type="KEGG" id="thas:C6Y53_04380"/>
<dbReference type="RefSeq" id="WP_149615456.1">
    <property type="nucleotide sequence ID" value="NZ_CP027665.1"/>
</dbReference>
<keyword evidence="3" id="KW-1185">Reference proteome</keyword>
<dbReference type="EMBL" id="CP027665">
    <property type="protein sequence ID" value="AVO37013.2"/>
    <property type="molecule type" value="Genomic_DNA"/>
</dbReference>
<evidence type="ECO:0000256" key="1">
    <source>
        <dbReference type="SAM" id="MobiDB-lite"/>
    </source>
</evidence>
<accession>A0A2S0MMV6</accession>
<feature type="compositionally biased region" description="Pro residues" evidence="1">
    <location>
        <begin position="77"/>
        <end position="86"/>
    </location>
</feature>
<evidence type="ECO:0000313" key="3">
    <source>
        <dbReference type="Proteomes" id="UP000237655"/>
    </source>
</evidence>
<evidence type="ECO:0000313" key="2">
    <source>
        <dbReference type="EMBL" id="AVO37013.2"/>
    </source>
</evidence>
<proteinExistence type="predicted"/>